<gene>
    <name evidence="1" type="ORF">AFUS01_LOCUS23666</name>
</gene>
<reference evidence="1" key="1">
    <citation type="submission" date="2021-06" db="EMBL/GenBank/DDBJ databases">
        <authorList>
            <person name="Hodson N. C."/>
            <person name="Mongue J. A."/>
            <person name="Jaron S. K."/>
        </authorList>
    </citation>
    <scope>NUCLEOTIDE SEQUENCE</scope>
</reference>
<name>A0A8J2L0K5_9HEXA</name>
<evidence type="ECO:0000313" key="2">
    <source>
        <dbReference type="Proteomes" id="UP000708208"/>
    </source>
</evidence>
<comment type="caution">
    <text evidence="1">The sequence shown here is derived from an EMBL/GenBank/DDBJ whole genome shotgun (WGS) entry which is preliminary data.</text>
</comment>
<dbReference type="Proteomes" id="UP000708208">
    <property type="component" value="Unassembled WGS sequence"/>
</dbReference>
<keyword evidence="2" id="KW-1185">Reference proteome</keyword>
<sequence>MNGVLGRDESVARSVKRNVKMLYVKMCAGWSGYKFIGGETYSRFEITVIFAIVAVFTDLSVRGPSFCFGNIYEDRRGSI</sequence>
<dbReference type="EMBL" id="CAJVCH010287277">
    <property type="protein sequence ID" value="CAG7785014.1"/>
    <property type="molecule type" value="Genomic_DNA"/>
</dbReference>
<evidence type="ECO:0000313" key="1">
    <source>
        <dbReference type="EMBL" id="CAG7785014.1"/>
    </source>
</evidence>
<organism evidence="1 2">
    <name type="scientific">Allacma fusca</name>
    <dbReference type="NCBI Taxonomy" id="39272"/>
    <lineage>
        <taxon>Eukaryota</taxon>
        <taxon>Metazoa</taxon>
        <taxon>Ecdysozoa</taxon>
        <taxon>Arthropoda</taxon>
        <taxon>Hexapoda</taxon>
        <taxon>Collembola</taxon>
        <taxon>Symphypleona</taxon>
        <taxon>Sminthuridae</taxon>
        <taxon>Allacma</taxon>
    </lineage>
</organism>
<protein>
    <submittedName>
        <fullName evidence="1">Uncharacterized protein</fullName>
    </submittedName>
</protein>
<accession>A0A8J2L0K5</accession>
<proteinExistence type="predicted"/>
<dbReference type="AlphaFoldDB" id="A0A8J2L0K5"/>